<reference evidence="2" key="1">
    <citation type="submission" date="2023-06" db="EMBL/GenBank/DDBJ databases">
        <title>Multi-omics analyses reveal the molecular pathogenesis toolkit of Lasiodiplodia hormozganensis, a cross-kingdom pathogen.</title>
        <authorList>
            <person name="Felix C."/>
            <person name="Meneses R."/>
            <person name="Goncalves M.F.M."/>
            <person name="Tilleman L."/>
            <person name="Duarte A.S."/>
            <person name="Jorrin-Novo J.V."/>
            <person name="Van De Peer Y."/>
            <person name="Deforce D."/>
            <person name="Van Nieuwerburgh F."/>
            <person name="Esteves A.C."/>
            <person name="Alves A."/>
        </authorList>
    </citation>
    <scope>NUCLEOTIDE SEQUENCE</scope>
    <source>
        <strain evidence="2">CBS 339.90</strain>
    </source>
</reference>
<feature type="region of interest" description="Disordered" evidence="1">
    <location>
        <begin position="1"/>
        <end position="20"/>
    </location>
</feature>
<organism evidence="2 3">
    <name type="scientific">Lasiodiplodia hormozganensis</name>
    <dbReference type="NCBI Taxonomy" id="869390"/>
    <lineage>
        <taxon>Eukaryota</taxon>
        <taxon>Fungi</taxon>
        <taxon>Dikarya</taxon>
        <taxon>Ascomycota</taxon>
        <taxon>Pezizomycotina</taxon>
        <taxon>Dothideomycetes</taxon>
        <taxon>Dothideomycetes incertae sedis</taxon>
        <taxon>Botryosphaeriales</taxon>
        <taxon>Botryosphaeriaceae</taxon>
        <taxon>Lasiodiplodia</taxon>
    </lineage>
</organism>
<name>A0AA39XQJ1_9PEZI</name>
<evidence type="ECO:0000256" key="1">
    <source>
        <dbReference type="SAM" id="MobiDB-lite"/>
    </source>
</evidence>
<protein>
    <submittedName>
        <fullName evidence="2">Uncharacterized protein</fullName>
    </submittedName>
</protein>
<keyword evidence="3" id="KW-1185">Reference proteome</keyword>
<evidence type="ECO:0000313" key="3">
    <source>
        <dbReference type="Proteomes" id="UP001175001"/>
    </source>
</evidence>
<proteinExistence type="predicted"/>
<dbReference type="Proteomes" id="UP001175001">
    <property type="component" value="Unassembled WGS sequence"/>
</dbReference>
<comment type="caution">
    <text evidence="2">The sequence shown here is derived from an EMBL/GenBank/DDBJ whole genome shotgun (WGS) entry which is preliminary data.</text>
</comment>
<accession>A0AA39XQJ1</accession>
<dbReference type="AlphaFoldDB" id="A0AA39XQJ1"/>
<evidence type="ECO:0000313" key="2">
    <source>
        <dbReference type="EMBL" id="KAK0638387.1"/>
    </source>
</evidence>
<gene>
    <name evidence="2" type="ORF">DIS24_g9875</name>
</gene>
<dbReference type="EMBL" id="JAUJDW010000094">
    <property type="protein sequence ID" value="KAK0638387.1"/>
    <property type="molecule type" value="Genomic_DNA"/>
</dbReference>
<sequence length="245" mass="27956">MPPPKRRRVAAGNNNNNNNVRTHAQIELPHPIPESPVVPCNGGRCHFHRLRCGHIVKTPLTSMPTLCATNCATTAPPPAAAATDDPQHYNNGFGVAPFECPVCVARSLSLIWKMDVVNLKKQLPTLSMDAFADWIHHNYNKAWEQRKRVRLEAWMGPAERRRECFQLAVKERSLVVWKRGETRAPYAIEEFRRVYERREVSASFWAQQYKDNTIDDDDGEAEPGVVYQSVEKPGVHYPVEQQLTY</sequence>